<dbReference type="Gene3D" id="3.90.1720.10">
    <property type="entry name" value="endopeptidase domain like (from Nostoc punctiforme)"/>
    <property type="match status" value="1"/>
</dbReference>
<sequence>AAGAPAAQAAALDPAAAAAVAAAAPDAYPGDSAPREQIAAWMAGQAQKRGLPPQLPLMASLVESGMTNIQGGDADSVGFFQMRVGIWNQGAYAGYPKDPQLQVKWFLDQAEAVKRQRLVAGKSITDPNQFGDWIADVERPAEQYRGRYQLKLDEANNLLGSAPSQPAAAPVAAAAAAVPVDPAAAAASAASLGDAKLPAEILAPVEQAIAAGNAPGPKALAAIEEASKYIGTDYKWGGSTPQTGFDCSGLMQWAYAQSGVQIPRVTYTQIAAANGVEIADKAALKPGDLVFFANAGDVHHVGMYLGGDKFLHAPHTGDVVKVSSLDEPYYASQFAGGRRFDQGAGVAGVPSAAPAAAPAVASAASVDPAAAAAAAPAAPAAAASAIDPTEVAKAQAAVARDAAEVRRNESQLFQAVKAVEAPKEREKRASMMFLKAVDPSQVKRPGAEPPAAAAAVPPPVEAPAPAPVPDPAAAAPAPVPPPEAAPAAAAPGDGVAAASIDLTNAATGYPGDNASQAELAKWLAKQADAAGLPPELPVMASLVESGVKNLNFGDADSVGFFQMRVGIWNQGAYAGYPEKPELQAKWFIDQALEVKRKAIAGGDANFGKDPAKFGEWIANVERPAAQYRGRYQLRLGEARKLLSS</sequence>
<dbReference type="PANTHER" id="PTHR47053">
    <property type="entry name" value="MUREIN DD-ENDOPEPTIDASE MEPH-RELATED"/>
    <property type="match status" value="1"/>
</dbReference>
<dbReference type="InterPro" id="IPR051202">
    <property type="entry name" value="Peptidase_C40"/>
</dbReference>
<feature type="non-terminal residue" evidence="7">
    <location>
        <position position="1"/>
    </location>
</feature>
<dbReference type="RefSeq" id="WP_270044688.1">
    <property type="nucleotide sequence ID" value="NZ_JAPDOD010000046.1"/>
</dbReference>
<evidence type="ECO:0000256" key="1">
    <source>
        <dbReference type="ARBA" id="ARBA00007074"/>
    </source>
</evidence>
<keyword evidence="8" id="KW-1185">Reference proteome</keyword>
<reference evidence="7" key="1">
    <citation type="submission" date="2022-10" db="EMBL/GenBank/DDBJ databases">
        <title>The WGS of Solirubrobacter ginsenosidimutans DSM 21036.</title>
        <authorList>
            <person name="Jiang Z."/>
        </authorList>
    </citation>
    <scope>NUCLEOTIDE SEQUENCE</scope>
    <source>
        <strain evidence="7">DSM 21036</strain>
    </source>
</reference>
<keyword evidence="2" id="KW-0645">Protease</keyword>
<dbReference type="InterPro" id="IPR038765">
    <property type="entry name" value="Papain-like_cys_pep_sf"/>
</dbReference>
<feature type="compositionally biased region" description="Pro residues" evidence="5">
    <location>
        <begin position="456"/>
        <end position="470"/>
    </location>
</feature>
<dbReference type="GO" id="GO:0006508">
    <property type="term" value="P:proteolysis"/>
    <property type="evidence" value="ECO:0007669"/>
    <property type="project" value="UniProtKB-KW"/>
</dbReference>
<dbReference type="AlphaFoldDB" id="A0A9X3MYZ0"/>
<keyword evidence="4" id="KW-0788">Thiol protease</keyword>
<dbReference type="Pfam" id="PF00877">
    <property type="entry name" value="NLPC_P60"/>
    <property type="match status" value="1"/>
</dbReference>
<dbReference type="InterPro" id="IPR000064">
    <property type="entry name" value="NLP_P60_dom"/>
</dbReference>
<evidence type="ECO:0000256" key="3">
    <source>
        <dbReference type="ARBA" id="ARBA00022801"/>
    </source>
</evidence>
<dbReference type="SUPFAM" id="SSF54001">
    <property type="entry name" value="Cysteine proteinases"/>
    <property type="match status" value="1"/>
</dbReference>
<organism evidence="7 8">
    <name type="scientific">Solirubrobacter ginsenosidimutans</name>
    <dbReference type="NCBI Taxonomy" id="490573"/>
    <lineage>
        <taxon>Bacteria</taxon>
        <taxon>Bacillati</taxon>
        <taxon>Actinomycetota</taxon>
        <taxon>Thermoleophilia</taxon>
        <taxon>Solirubrobacterales</taxon>
        <taxon>Solirubrobacteraceae</taxon>
        <taxon>Solirubrobacter</taxon>
    </lineage>
</organism>
<dbReference type="Proteomes" id="UP001149140">
    <property type="component" value="Unassembled WGS sequence"/>
</dbReference>
<evidence type="ECO:0000256" key="5">
    <source>
        <dbReference type="SAM" id="MobiDB-lite"/>
    </source>
</evidence>
<dbReference type="GO" id="GO:0008234">
    <property type="term" value="F:cysteine-type peptidase activity"/>
    <property type="evidence" value="ECO:0007669"/>
    <property type="project" value="UniProtKB-KW"/>
</dbReference>
<name>A0A9X3MYZ0_9ACTN</name>
<comment type="caution">
    <text evidence="7">The sequence shown here is derived from an EMBL/GenBank/DDBJ whole genome shotgun (WGS) entry which is preliminary data.</text>
</comment>
<dbReference type="PROSITE" id="PS51935">
    <property type="entry name" value="NLPC_P60"/>
    <property type="match status" value="1"/>
</dbReference>
<evidence type="ECO:0000313" key="8">
    <source>
        <dbReference type="Proteomes" id="UP001149140"/>
    </source>
</evidence>
<gene>
    <name evidence="7" type="ORF">OM076_34490</name>
</gene>
<proteinExistence type="inferred from homology"/>
<evidence type="ECO:0000256" key="4">
    <source>
        <dbReference type="ARBA" id="ARBA00022807"/>
    </source>
</evidence>
<accession>A0A9X3MYZ0</accession>
<evidence type="ECO:0000313" key="7">
    <source>
        <dbReference type="EMBL" id="MDA0165429.1"/>
    </source>
</evidence>
<keyword evidence="3" id="KW-0378">Hydrolase</keyword>
<dbReference type="PANTHER" id="PTHR47053:SF1">
    <property type="entry name" value="MUREIN DD-ENDOPEPTIDASE MEPH-RELATED"/>
    <property type="match status" value="1"/>
</dbReference>
<comment type="similarity">
    <text evidence="1">Belongs to the peptidase C40 family.</text>
</comment>
<dbReference type="EMBL" id="JAPDOD010000046">
    <property type="protein sequence ID" value="MDA0165429.1"/>
    <property type="molecule type" value="Genomic_DNA"/>
</dbReference>
<evidence type="ECO:0000259" key="6">
    <source>
        <dbReference type="PROSITE" id="PS51935"/>
    </source>
</evidence>
<evidence type="ECO:0000256" key="2">
    <source>
        <dbReference type="ARBA" id="ARBA00022670"/>
    </source>
</evidence>
<feature type="domain" description="NlpC/P60" evidence="6">
    <location>
        <begin position="216"/>
        <end position="341"/>
    </location>
</feature>
<feature type="region of interest" description="Disordered" evidence="5">
    <location>
        <begin position="440"/>
        <end position="490"/>
    </location>
</feature>
<protein>
    <submittedName>
        <fullName evidence="7">C40 family peptidase</fullName>
    </submittedName>
</protein>